<name>A0ABQ3W4D6_9LACO</name>
<proteinExistence type="predicted"/>
<protein>
    <submittedName>
        <fullName evidence="1">Uncharacterized protein</fullName>
    </submittedName>
</protein>
<comment type="caution">
    <text evidence="1">The sequence shown here is derived from an EMBL/GenBank/DDBJ whole genome shotgun (WGS) entry which is preliminary data.</text>
</comment>
<dbReference type="EMBL" id="BNJR01000021">
    <property type="protein sequence ID" value="GHP15248.1"/>
    <property type="molecule type" value="Genomic_DNA"/>
</dbReference>
<accession>A0ABQ3W4D6</accession>
<gene>
    <name evidence="1" type="ORF">YK48G_26730</name>
</gene>
<keyword evidence="2" id="KW-1185">Reference proteome</keyword>
<dbReference type="Proteomes" id="UP000604765">
    <property type="component" value="Unassembled WGS sequence"/>
</dbReference>
<evidence type="ECO:0000313" key="2">
    <source>
        <dbReference type="Proteomes" id="UP000604765"/>
    </source>
</evidence>
<dbReference type="RefSeq" id="WP_203631210.1">
    <property type="nucleotide sequence ID" value="NZ_BNJR01000021.1"/>
</dbReference>
<sequence length="71" mass="8168">MKINQLLNAKELKVVHKYLPNLDLTVDLTDDGLADFEEQLDNAYINHEFTNEEINDIGRQLEPIVDKLAES</sequence>
<evidence type="ECO:0000313" key="1">
    <source>
        <dbReference type="EMBL" id="GHP15248.1"/>
    </source>
</evidence>
<organism evidence="1 2">
    <name type="scientific">Lentilactobacillus fungorum</name>
    <dbReference type="NCBI Taxonomy" id="2201250"/>
    <lineage>
        <taxon>Bacteria</taxon>
        <taxon>Bacillati</taxon>
        <taxon>Bacillota</taxon>
        <taxon>Bacilli</taxon>
        <taxon>Lactobacillales</taxon>
        <taxon>Lactobacillaceae</taxon>
        <taxon>Lentilactobacillus</taxon>
    </lineage>
</organism>
<reference evidence="1 2" key="1">
    <citation type="journal article" date="2021" name="Int. J. Syst. Evol. Microbiol.">
        <title>Lentilactobacillus fungorum sp. nov., isolated from spent mushroom substrates.</title>
        <authorList>
            <person name="Tohno M."/>
            <person name="Tanizawa Y."/>
            <person name="Kojima Y."/>
            <person name="Sakamoto M."/>
            <person name="Ohkuma M."/>
            <person name="Kobayashi H."/>
        </authorList>
    </citation>
    <scope>NUCLEOTIDE SEQUENCE [LARGE SCALE GENOMIC DNA]</scope>
    <source>
        <strain evidence="1 2">YK48G</strain>
    </source>
</reference>